<dbReference type="InterPro" id="IPR026898">
    <property type="entry name" value="PrsW"/>
</dbReference>
<name>A0ABX7YLH2_9STRE</name>
<dbReference type="PROSITE" id="PS51257">
    <property type="entry name" value="PROKAR_LIPOPROTEIN"/>
    <property type="match status" value="1"/>
</dbReference>
<keyword evidence="1" id="KW-1133">Transmembrane helix</keyword>
<feature type="transmembrane region" description="Helical" evidence="1">
    <location>
        <begin position="219"/>
        <end position="236"/>
    </location>
</feature>
<dbReference type="Proteomes" id="UP000677616">
    <property type="component" value="Chromosome"/>
</dbReference>
<proteinExistence type="predicted"/>
<accession>A0ABX7YLH2</accession>
<dbReference type="RefSeq" id="WP_212571627.1">
    <property type="nucleotide sequence ID" value="NZ_CP073084.1"/>
</dbReference>
<organism evidence="2 3">
    <name type="scientific">Streptococcus oriscaviae</name>
    <dbReference type="NCBI Taxonomy" id="2781599"/>
    <lineage>
        <taxon>Bacteria</taxon>
        <taxon>Bacillati</taxon>
        <taxon>Bacillota</taxon>
        <taxon>Bacilli</taxon>
        <taxon>Lactobacillales</taxon>
        <taxon>Streptococcaceae</taxon>
        <taxon>Streptococcus</taxon>
    </lineage>
</organism>
<keyword evidence="2" id="KW-0645">Protease</keyword>
<feature type="transmembrane region" description="Helical" evidence="1">
    <location>
        <begin position="124"/>
        <end position="143"/>
    </location>
</feature>
<keyword evidence="1" id="KW-0472">Membrane</keyword>
<feature type="transmembrane region" description="Helical" evidence="1">
    <location>
        <begin position="79"/>
        <end position="104"/>
    </location>
</feature>
<gene>
    <name evidence="2" type="ORF">INT76_01985</name>
</gene>
<dbReference type="PANTHER" id="PTHR36844">
    <property type="entry name" value="PROTEASE PRSW"/>
    <property type="match status" value="1"/>
</dbReference>
<evidence type="ECO:0000313" key="2">
    <source>
        <dbReference type="EMBL" id="QUE54682.1"/>
    </source>
</evidence>
<feature type="transmembrane region" description="Helical" evidence="1">
    <location>
        <begin position="44"/>
        <end position="67"/>
    </location>
</feature>
<keyword evidence="1" id="KW-0812">Transmembrane</keyword>
<dbReference type="Pfam" id="PF13367">
    <property type="entry name" value="PrsW-protease"/>
    <property type="match status" value="1"/>
</dbReference>
<feature type="transmembrane region" description="Helical" evidence="1">
    <location>
        <begin position="242"/>
        <end position="261"/>
    </location>
</feature>
<dbReference type="PANTHER" id="PTHR36844:SF1">
    <property type="entry name" value="PROTEASE PRSW"/>
    <property type="match status" value="1"/>
</dbReference>
<evidence type="ECO:0000313" key="3">
    <source>
        <dbReference type="Proteomes" id="UP000677616"/>
    </source>
</evidence>
<dbReference type="GO" id="GO:0008237">
    <property type="term" value="F:metallopeptidase activity"/>
    <property type="evidence" value="ECO:0007669"/>
    <property type="project" value="UniProtKB-KW"/>
</dbReference>
<dbReference type="EMBL" id="CP073084">
    <property type="protein sequence ID" value="QUE54682.1"/>
    <property type="molecule type" value="Genomic_DNA"/>
</dbReference>
<evidence type="ECO:0000256" key="1">
    <source>
        <dbReference type="SAM" id="Phobius"/>
    </source>
</evidence>
<feature type="transmembrane region" description="Helical" evidence="1">
    <location>
        <begin position="12"/>
        <end position="29"/>
    </location>
</feature>
<keyword evidence="2" id="KW-0482">Metalloprotease</keyword>
<feature type="transmembrane region" description="Helical" evidence="1">
    <location>
        <begin position="191"/>
        <end position="212"/>
    </location>
</feature>
<protein>
    <submittedName>
        <fullName evidence="2">PrsW family intramembrane metalloprotease</fullName>
    </submittedName>
</protein>
<feature type="transmembrane region" description="Helical" evidence="1">
    <location>
        <begin position="150"/>
        <end position="171"/>
    </location>
</feature>
<reference evidence="2 3" key="1">
    <citation type="submission" date="2021-04" db="EMBL/GenBank/DDBJ databases">
        <title>Complete genome sequence of a novel Streptococcus species.</title>
        <authorList>
            <person name="Teng J.L.L."/>
        </authorList>
    </citation>
    <scope>NUCLEOTIDE SEQUENCE [LARGE SCALE GENOMIC DNA]</scope>
    <source>
        <strain evidence="2 3">HKU75</strain>
    </source>
</reference>
<keyword evidence="2" id="KW-0378">Hydrolase</keyword>
<sequence>MKKLFTKYKSYFFILLATVGFFVGCQNLFETFGSPEGNEAKYPLFLLTISLVTIYMLPMLVFIRYLAKRYSISQSLINLSWLLGLTANFAFSEIGHEIVGYFWLHIIKADEQFLNDWGAAVSAPFAEEIAKGIVVLLVLAILSKWSLKNALVSGMIVGLSFQVIEDCIYVFNDMFKQNVDGFVTILERISQAGASHWTFTALFGVGAATLFIKNSGLSKIRSFLFLFASIFLHFLYNSPFNVGSVTLALMVLNFTCFLIAFKSVDSLTLSKESNSLA</sequence>
<keyword evidence="3" id="KW-1185">Reference proteome</keyword>